<keyword evidence="13" id="KW-1185">Reference proteome</keyword>
<dbReference type="EMBL" id="JAVYJV010000001">
    <property type="protein sequence ID" value="KAK4380204.1"/>
    <property type="molecule type" value="Genomic_DNA"/>
</dbReference>
<keyword evidence="6" id="KW-0813">Transport</keyword>
<evidence type="ECO:0000256" key="7">
    <source>
        <dbReference type="ARBA" id="ARBA00022692"/>
    </source>
</evidence>
<organism evidence="12 13">
    <name type="scientific">Anisodus tanguticus</name>
    <dbReference type="NCBI Taxonomy" id="243964"/>
    <lineage>
        <taxon>Eukaryota</taxon>
        <taxon>Viridiplantae</taxon>
        <taxon>Streptophyta</taxon>
        <taxon>Embryophyta</taxon>
        <taxon>Tracheophyta</taxon>
        <taxon>Spermatophyta</taxon>
        <taxon>Magnoliopsida</taxon>
        <taxon>eudicotyledons</taxon>
        <taxon>Gunneridae</taxon>
        <taxon>Pentapetalae</taxon>
        <taxon>asterids</taxon>
        <taxon>lamiids</taxon>
        <taxon>Solanales</taxon>
        <taxon>Solanaceae</taxon>
        <taxon>Solanoideae</taxon>
        <taxon>Hyoscyameae</taxon>
        <taxon>Anisodus</taxon>
    </lineage>
</organism>
<evidence type="ECO:0000256" key="3">
    <source>
        <dbReference type="ARBA" id="ARBA00009956"/>
    </source>
</evidence>
<comment type="subunit">
    <text evidence="4">Part of the Tic complex.</text>
</comment>
<dbReference type="Pfam" id="PF05758">
    <property type="entry name" value="Ycf1"/>
    <property type="match status" value="1"/>
</dbReference>
<keyword evidence="7" id="KW-0812">Transmembrane</keyword>
<evidence type="ECO:0000256" key="2">
    <source>
        <dbReference type="ARBA" id="ARBA00004478"/>
    </source>
</evidence>
<keyword evidence="8" id="KW-1001">Plastid inner membrane</keyword>
<keyword evidence="9" id="KW-0653">Protein transport</keyword>
<evidence type="ECO:0000256" key="1">
    <source>
        <dbReference type="ARBA" id="ARBA00002515"/>
    </source>
</evidence>
<keyword evidence="10" id="KW-1133">Transmembrane helix</keyword>
<evidence type="ECO:0000256" key="11">
    <source>
        <dbReference type="ARBA" id="ARBA00029978"/>
    </source>
</evidence>
<gene>
    <name evidence="12" type="ORF">RND71_002066</name>
</gene>
<comment type="function">
    <text evidence="1">Involved in protein precursor import into chloroplasts. May be part of an intermediate translocation complex acting as a protein-conducting channel at the inner envelope.</text>
</comment>
<dbReference type="InterPro" id="IPR008896">
    <property type="entry name" value="TIC214"/>
</dbReference>
<sequence>MKFVFNAIDPNGTKSGKKSIGIKEISKKIPHWSRKLIIELEQQLGEFKEGGTFGSSNSFKKIRTCSDFTTNMDK</sequence>
<dbReference type="AlphaFoldDB" id="A0AAE1T0F2"/>
<evidence type="ECO:0000256" key="9">
    <source>
        <dbReference type="ARBA" id="ARBA00022927"/>
    </source>
</evidence>
<evidence type="ECO:0000256" key="5">
    <source>
        <dbReference type="ARBA" id="ARBA00016640"/>
    </source>
</evidence>
<accession>A0AAE1T0F2</accession>
<dbReference type="Proteomes" id="UP001291623">
    <property type="component" value="Unassembled WGS sequence"/>
</dbReference>
<dbReference type="GO" id="GO:0015031">
    <property type="term" value="P:protein transport"/>
    <property type="evidence" value="ECO:0007669"/>
    <property type="project" value="UniProtKB-KW"/>
</dbReference>
<proteinExistence type="inferred from homology"/>
<reference evidence="12" key="1">
    <citation type="submission" date="2023-12" db="EMBL/GenBank/DDBJ databases">
        <title>Genome assembly of Anisodus tanguticus.</title>
        <authorList>
            <person name="Wang Y.-J."/>
        </authorList>
    </citation>
    <scope>NUCLEOTIDE SEQUENCE</scope>
    <source>
        <strain evidence="12">KB-2021</strain>
        <tissue evidence="12">Leaf</tissue>
    </source>
</reference>
<name>A0AAE1T0F2_9SOLA</name>
<evidence type="ECO:0000256" key="10">
    <source>
        <dbReference type="ARBA" id="ARBA00022989"/>
    </source>
</evidence>
<evidence type="ECO:0000256" key="8">
    <source>
        <dbReference type="ARBA" id="ARBA00022780"/>
    </source>
</evidence>
<comment type="caution">
    <text evidence="12">The sequence shown here is derived from an EMBL/GenBank/DDBJ whole genome shotgun (WGS) entry which is preliminary data.</text>
</comment>
<comment type="subcellular location">
    <subcellularLocation>
        <location evidence="2">Plastid</location>
        <location evidence="2">Chloroplast inner membrane</location>
        <topology evidence="2">Multi-pass membrane protein</topology>
    </subcellularLocation>
</comment>
<evidence type="ECO:0000256" key="6">
    <source>
        <dbReference type="ARBA" id="ARBA00022448"/>
    </source>
</evidence>
<evidence type="ECO:0000256" key="4">
    <source>
        <dbReference type="ARBA" id="ARBA00011510"/>
    </source>
</evidence>
<protein>
    <recommendedName>
        <fullName evidence="5">Protein TIC 214</fullName>
    </recommendedName>
    <alternativeName>
        <fullName evidence="11">Translocon at the inner envelope membrane of chloroplasts 214</fullName>
    </alternativeName>
</protein>
<keyword evidence="10" id="KW-0472">Membrane</keyword>
<keyword evidence="8" id="KW-0934">Plastid</keyword>
<evidence type="ECO:0000313" key="13">
    <source>
        <dbReference type="Proteomes" id="UP001291623"/>
    </source>
</evidence>
<comment type="similarity">
    <text evidence="3">Belongs to the TIC214 family.</text>
</comment>
<dbReference type="GO" id="GO:0009706">
    <property type="term" value="C:chloroplast inner membrane"/>
    <property type="evidence" value="ECO:0007669"/>
    <property type="project" value="UniProtKB-SubCell"/>
</dbReference>
<evidence type="ECO:0000313" key="12">
    <source>
        <dbReference type="EMBL" id="KAK4380204.1"/>
    </source>
</evidence>